<dbReference type="PROSITE" id="PS50929">
    <property type="entry name" value="ABC_TM1F"/>
    <property type="match status" value="1"/>
</dbReference>
<reference evidence="7 8" key="1">
    <citation type="submission" date="2018-07" db="EMBL/GenBank/DDBJ databases">
        <title>Genomic Encyclopedia of Type Strains, Phase III (KMG-III): the genomes of soil and plant-associated and newly described type strains.</title>
        <authorList>
            <person name="Whitman W."/>
        </authorList>
    </citation>
    <scope>NUCLEOTIDE SEQUENCE [LARGE SCALE GENOMIC DNA]</scope>
    <source>
        <strain evidence="7 8">CECT 8488</strain>
    </source>
</reference>
<feature type="transmembrane region" description="Helical" evidence="5">
    <location>
        <begin position="21"/>
        <end position="44"/>
    </location>
</feature>
<keyword evidence="3 5" id="KW-1133">Transmembrane helix</keyword>
<dbReference type="Proteomes" id="UP000256845">
    <property type="component" value="Unassembled WGS sequence"/>
</dbReference>
<evidence type="ECO:0000313" key="8">
    <source>
        <dbReference type="Proteomes" id="UP000256845"/>
    </source>
</evidence>
<dbReference type="AlphaFoldDB" id="A0A3D9HP81"/>
<proteinExistence type="predicted"/>
<evidence type="ECO:0000313" key="7">
    <source>
        <dbReference type="EMBL" id="RED51314.1"/>
    </source>
</evidence>
<dbReference type="GO" id="GO:0140359">
    <property type="term" value="F:ABC-type transporter activity"/>
    <property type="evidence" value="ECO:0007669"/>
    <property type="project" value="InterPro"/>
</dbReference>
<dbReference type="GO" id="GO:0005524">
    <property type="term" value="F:ATP binding"/>
    <property type="evidence" value="ECO:0007669"/>
    <property type="project" value="InterPro"/>
</dbReference>
<feature type="transmembrane region" description="Helical" evidence="5">
    <location>
        <begin position="214"/>
        <end position="235"/>
    </location>
</feature>
<feature type="domain" description="ABC transmembrane type-1" evidence="6">
    <location>
        <begin position="25"/>
        <end position="182"/>
    </location>
</feature>
<sequence length="290" mass="32391">MGKSDISIAWIIRHYPGTMMVTWGLILLEAGLIVSFPLLIGAAIDDLGQMKLTGLAALTGLCVTVLAAGAGRRFFDTRAYARLYQDLAKSIHIKNMKAATTLSRTSARIGMLDEVIAYFEQDLPAFIDSLVSFTGILVILWVVNLPLAITACLSTTAILLIYVLAERPIRRLNRGQNIELERQLGALASNRETSAADHFRRLSKWRIRLSDLETVNYSSVWLILTLLIIAGLWVIGRDRDMTDGEKLAAIMYIFQYIEGVMAFPLLYQQFLRISEITQRLSPTKIISTPK</sequence>
<dbReference type="InterPro" id="IPR011527">
    <property type="entry name" value="ABC1_TM_dom"/>
</dbReference>
<dbReference type="Pfam" id="PF13748">
    <property type="entry name" value="ABC_membrane_3"/>
    <property type="match status" value="1"/>
</dbReference>
<evidence type="ECO:0000256" key="3">
    <source>
        <dbReference type="ARBA" id="ARBA00022989"/>
    </source>
</evidence>
<keyword evidence="8" id="KW-1185">Reference proteome</keyword>
<evidence type="ECO:0000259" key="6">
    <source>
        <dbReference type="PROSITE" id="PS50929"/>
    </source>
</evidence>
<evidence type="ECO:0000256" key="1">
    <source>
        <dbReference type="ARBA" id="ARBA00004651"/>
    </source>
</evidence>
<dbReference type="SUPFAM" id="SSF90123">
    <property type="entry name" value="ABC transporter transmembrane region"/>
    <property type="match status" value="1"/>
</dbReference>
<accession>A0A3D9HP81</accession>
<dbReference type="GO" id="GO:0005886">
    <property type="term" value="C:plasma membrane"/>
    <property type="evidence" value="ECO:0007669"/>
    <property type="project" value="UniProtKB-SubCell"/>
</dbReference>
<evidence type="ECO:0000256" key="4">
    <source>
        <dbReference type="ARBA" id="ARBA00023136"/>
    </source>
</evidence>
<feature type="transmembrane region" description="Helical" evidence="5">
    <location>
        <begin position="147"/>
        <end position="165"/>
    </location>
</feature>
<dbReference type="OrthoDB" id="8443255at2"/>
<gene>
    <name evidence="7" type="ORF">DFP90_103114</name>
</gene>
<organism evidence="7 8">
    <name type="scientific">Aestuariispira insulae</name>
    <dbReference type="NCBI Taxonomy" id="1461337"/>
    <lineage>
        <taxon>Bacteria</taxon>
        <taxon>Pseudomonadati</taxon>
        <taxon>Pseudomonadota</taxon>
        <taxon>Alphaproteobacteria</taxon>
        <taxon>Rhodospirillales</taxon>
        <taxon>Kiloniellaceae</taxon>
        <taxon>Aestuariispira</taxon>
    </lineage>
</organism>
<keyword evidence="2 5" id="KW-0812">Transmembrane</keyword>
<feature type="transmembrane region" description="Helical" evidence="5">
    <location>
        <begin position="247"/>
        <end position="267"/>
    </location>
</feature>
<feature type="transmembrane region" description="Helical" evidence="5">
    <location>
        <begin position="123"/>
        <end position="141"/>
    </location>
</feature>
<dbReference type="RefSeq" id="WP_115936216.1">
    <property type="nucleotide sequence ID" value="NZ_QRDW01000003.1"/>
</dbReference>
<evidence type="ECO:0000256" key="5">
    <source>
        <dbReference type="SAM" id="Phobius"/>
    </source>
</evidence>
<comment type="caution">
    <text evidence="7">The sequence shown here is derived from an EMBL/GenBank/DDBJ whole genome shotgun (WGS) entry which is preliminary data.</text>
</comment>
<comment type="subcellular location">
    <subcellularLocation>
        <location evidence="1">Cell membrane</location>
        <topology evidence="1">Multi-pass membrane protein</topology>
    </subcellularLocation>
</comment>
<dbReference type="InterPro" id="IPR036640">
    <property type="entry name" value="ABC1_TM_sf"/>
</dbReference>
<protein>
    <submittedName>
        <fullName evidence="7">ABC transporter transmembrane protein</fullName>
    </submittedName>
</protein>
<keyword evidence="4 5" id="KW-0472">Membrane</keyword>
<dbReference type="EMBL" id="QRDW01000003">
    <property type="protein sequence ID" value="RED51314.1"/>
    <property type="molecule type" value="Genomic_DNA"/>
</dbReference>
<name>A0A3D9HP81_9PROT</name>
<evidence type="ECO:0000256" key="2">
    <source>
        <dbReference type="ARBA" id="ARBA00022692"/>
    </source>
</evidence>
<dbReference type="Gene3D" id="1.20.1560.10">
    <property type="entry name" value="ABC transporter type 1, transmembrane domain"/>
    <property type="match status" value="1"/>
</dbReference>
<feature type="transmembrane region" description="Helical" evidence="5">
    <location>
        <begin position="56"/>
        <end position="75"/>
    </location>
</feature>